<accession>A0A8J3B145</accession>
<dbReference type="InterPro" id="IPR036291">
    <property type="entry name" value="NAD(P)-bd_dom_sf"/>
</dbReference>
<dbReference type="Proteomes" id="UP000649739">
    <property type="component" value="Unassembled WGS sequence"/>
</dbReference>
<evidence type="ECO:0000313" key="2">
    <source>
        <dbReference type="Proteomes" id="UP000649739"/>
    </source>
</evidence>
<protein>
    <submittedName>
        <fullName evidence="1">Epimerase</fullName>
    </submittedName>
</protein>
<dbReference type="PANTHER" id="PTHR43781:SF1">
    <property type="entry name" value="SACCHAROPINE DEHYDROGENASE"/>
    <property type="match status" value="1"/>
</dbReference>
<keyword evidence="2" id="KW-1185">Reference proteome</keyword>
<reference evidence="1" key="1">
    <citation type="journal article" date="2014" name="Int. J. Syst. Evol. Microbiol.">
        <title>Complete genome sequence of Corynebacterium casei LMG S-19264T (=DSM 44701T), isolated from a smear-ripened cheese.</title>
        <authorList>
            <consortium name="US DOE Joint Genome Institute (JGI-PGF)"/>
            <person name="Walter F."/>
            <person name="Albersmeier A."/>
            <person name="Kalinowski J."/>
            <person name="Ruckert C."/>
        </authorList>
    </citation>
    <scope>NUCLEOTIDE SEQUENCE</scope>
    <source>
        <strain evidence="1">JCM 3090</strain>
    </source>
</reference>
<dbReference type="Gene3D" id="3.40.50.720">
    <property type="entry name" value="NAD(P)-binding Rossmann-like Domain"/>
    <property type="match status" value="1"/>
</dbReference>
<gene>
    <name evidence="1" type="ORF">GCM10010123_01200</name>
</gene>
<evidence type="ECO:0000313" key="1">
    <source>
        <dbReference type="EMBL" id="GGJ74983.1"/>
    </source>
</evidence>
<proteinExistence type="predicted"/>
<organism evidence="1 2">
    <name type="scientific">Pilimelia anulata</name>
    <dbReference type="NCBI Taxonomy" id="53371"/>
    <lineage>
        <taxon>Bacteria</taxon>
        <taxon>Bacillati</taxon>
        <taxon>Actinomycetota</taxon>
        <taxon>Actinomycetes</taxon>
        <taxon>Micromonosporales</taxon>
        <taxon>Micromonosporaceae</taxon>
        <taxon>Pilimelia</taxon>
    </lineage>
</organism>
<name>A0A8J3B145_9ACTN</name>
<dbReference type="RefSeq" id="WP_229783209.1">
    <property type="nucleotide sequence ID" value="NZ_BMQB01000001.1"/>
</dbReference>
<comment type="caution">
    <text evidence="1">The sequence shown here is derived from an EMBL/GenBank/DDBJ whole genome shotgun (WGS) entry which is preliminary data.</text>
</comment>
<reference evidence="1" key="2">
    <citation type="submission" date="2020-09" db="EMBL/GenBank/DDBJ databases">
        <authorList>
            <person name="Sun Q."/>
            <person name="Ohkuma M."/>
        </authorList>
    </citation>
    <scope>NUCLEOTIDE SEQUENCE</scope>
    <source>
        <strain evidence="1">JCM 3090</strain>
    </source>
</reference>
<dbReference type="EMBL" id="BMQB01000001">
    <property type="protein sequence ID" value="GGJ74983.1"/>
    <property type="molecule type" value="Genomic_DNA"/>
</dbReference>
<dbReference type="SUPFAM" id="SSF51735">
    <property type="entry name" value="NAD(P)-binding Rossmann-fold domains"/>
    <property type="match status" value="1"/>
</dbReference>
<dbReference type="PANTHER" id="PTHR43781">
    <property type="entry name" value="SACCHAROPINE DEHYDROGENASE"/>
    <property type="match status" value="1"/>
</dbReference>
<dbReference type="AlphaFoldDB" id="A0A8J3B145"/>
<sequence>MSRRPIGVVGGRGDVGSAAVGWLAAAGLGPVLVGGRHPRGTGCPASAYQQVDVADARGLAAFAGRCRLVVNCAGPAHTVGDRVALAALAAGADYVDAGGDDPLHAALDPDRYAAAGRVAVLSAGLRPGLTGLLPRWAARDLGPGATLRSHLAVRDAFTEVAAADYLAAAGGAARAAWRGGRVVAGALRRGALPALPHLDGPVTTLPYLDPEAGRVAAALRLADGEWYTALTGPHMTAAFDRAPALPRPAAVADLCRSSRLDLCGRPARVVLVVSVAGERERTVVVHAAGNAAVTGAVVGLTVEAVLAGAVPPGRHFAADVLDPAAAIARLTGTGAAALTVRDGVAADDVEEGTC</sequence>